<dbReference type="EMBL" id="SNWF01000004">
    <property type="protein sequence ID" value="TDN94616.1"/>
    <property type="molecule type" value="Genomic_DNA"/>
</dbReference>
<dbReference type="OrthoDB" id="5298817at2"/>
<keyword evidence="3" id="KW-1185">Reference proteome</keyword>
<dbReference type="RefSeq" id="WP_112991334.1">
    <property type="nucleotide sequence ID" value="NZ_PTLZ01000001.1"/>
</dbReference>
<dbReference type="AlphaFoldDB" id="A0A4R6GI38"/>
<accession>A0A4R6GI38</accession>
<gene>
    <name evidence="2" type="ORF">EV677_1167</name>
</gene>
<sequence length="251" mass="29073">MKAVKPTNDFYGQLQYAYEHFNRTLFDRALPECLITVQREKNTMGFFSPLRWSSTSASDVHEIALNPIYFANRKVIEIFQTLVHEQCHLWQHEFGNPSRSGYHNREWAEKMESIGLMPSSSAQVGGRKVGQKMSDYVIDGGVFQRSCIGLIKKGYQFNWVDRRTNLQGSEDSLKRKHKRSVPTKFMKNSPEVLLELPVSILIPNFVPEMKTTAEKTRYKTKYCCPHCKINVWGKPMLHIRCETCDASFIPE</sequence>
<evidence type="ECO:0000313" key="2">
    <source>
        <dbReference type="EMBL" id="TDN94616.1"/>
    </source>
</evidence>
<dbReference type="GO" id="GO:0006950">
    <property type="term" value="P:response to stress"/>
    <property type="evidence" value="ECO:0007669"/>
    <property type="project" value="UniProtKB-ARBA"/>
</dbReference>
<dbReference type="Pfam" id="PF10263">
    <property type="entry name" value="SprT-like"/>
    <property type="match status" value="1"/>
</dbReference>
<protein>
    <submittedName>
        <fullName evidence="2">SprT-like family protein</fullName>
    </submittedName>
</protein>
<organism evidence="2 3">
    <name type="scientific">Herminiimonas fonticola</name>
    <dbReference type="NCBI Taxonomy" id="303380"/>
    <lineage>
        <taxon>Bacteria</taxon>
        <taxon>Pseudomonadati</taxon>
        <taxon>Pseudomonadota</taxon>
        <taxon>Betaproteobacteria</taxon>
        <taxon>Burkholderiales</taxon>
        <taxon>Oxalobacteraceae</taxon>
        <taxon>Herminiimonas</taxon>
    </lineage>
</organism>
<evidence type="ECO:0000313" key="3">
    <source>
        <dbReference type="Proteomes" id="UP000294737"/>
    </source>
</evidence>
<dbReference type="Proteomes" id="UP000294737">
    <property type="component" value="Unassembled WGS sequence"/>
</dbReference>
<dbReference type="InterPro" id="IPR006640">
    <property type="entry name" value="SprT-like_domain"/>
</dbReference>
<evidence type="ECO:0000259" key="1">
    <source>
        <dbReference type="Pfam" id="PF10263"/>
    </source>
</evidence>
<name>A0A4R6GI38_9BURK</name>
<reference evidence="2 3" key="1">
    <citation type="submission" date="2019-03" db="EMBL/GenBank/DDBJ databases">
        <title>Genomic Encyclopedia of Type Strains, Phase IV (KMG-IV): sequencing the most valuable type-strain genomes for metagenomic binning, comparative biology and taxonomic classification.</title>
        <authorList>
            <person name="Goeker M."/>
        </authorList>
    </citation>
    <scope>NUCLEOTIDE SEQUENCE [LARGE SCALE GENOMIC DNA]</scope>
    <source>
        <strain evidence="2 3">DSM 18555</strain>
    </source>
</reference>
<feature type="domain" description="SprT-like" evidence="1">
    <location>
        <begin position="17"/>
        <end position="117"/>
    </location>
</feature>
<comment type="caution">
    <text evidence="2">The sequence shown here is derived from an EMBL/GenBank/DDBJ whole genome shotgun (WGS) entry which is preliminary data.</text>
</comment>
<proteinExistence type="predicted"/>